<sequence>MAVKTASRPVNRPSTGQVGALTLPRLDDVIENIVAGVLALALIGYLVYALLRPDRF</sequence>
<dbReference type="Proteomes" id="UP000317893">
    <property type="component" value="Unassembled WGS sequence"/>
</dbReference>
<accession>A0A542E3Y5</accession>
<name>A0A542E3Y5_9MICO</name>
<dbReference type="GO" id="GO:0005886">
    <property type="term" value="C:plasma membrane"/>
    <property type="evidence" value="ECO:0007669"/>
    <property type="project" value="InterPro"/>
</dbReference>
<dbReference type="RefSeq" id="WP_141849333.1">
    <property type="nucleotide sequence ID" value="NZ_BAAAPR010000001.1"/>
</dbReference>
<comment type="caution">
    <text evidence="2">The sequence shown here is derived from an EMBL/GenBank/DDBJ whole genome shotgun (WGS) entry which is preliminary data.</text>
</comment>
<keyword evidence="1" id="KW-0812">Transmembrane</keyword>
<dbReference type="AlphaFoldDB" id="A0A542E3Y5"/>
<organism evidence="2 3">
    <name type="scientific">Lapillicoccus jejuensis</name>
    <dbReference type="NCBI Taxonomy" id="402171"/>
    <lineage>
        <taxon>Bacteria</taxon>
        <taxon>Bacillati</taxon>
        <taxon>Actinomycetota</taxon>
        <taxon>Actinomycetes</taxon>
        <taxon>Micrococcales</taxon>
        <taxon>Intrasporangiaceae</taxon>
        <taxon>Lapillicoccus</taxon>
    </lineage>
</organism>
<evidence type="ECO:0000256" key="1">
    <source>
        <dbReference type="SAM" id="Phobius"/>
    </source>
</evidence>
<dbReference type="GO" id="GO:0008556">
    <property type="term" value="F:P-type potassium transmembrane transporter activity"/>
    <property type="evidence" value="ECO:0007669"/>
    <property type="project" value="InterPro"/>
</dbReference>
<evidence type="ECO:0000313" key="2">
    <source>
        <dbReference type="EMBL" id="TQJ10058.1"/>
    </source>
</evidence>
<proteinExistence type="predicted"/>
<keyword evidence="1" id="KW-1133">Transmembrane helix</keyword>
<evidence type="ECO:0000313" key="3">
    <source>
        <dbReference type="Proteomes" id="UP000317893"/>
    </source>
</evidence>
<dbReference type="NCBIfam" id="TIGR02115">
    <property type="entry name" value="potass_kdpF"/>
    <property type="match status" value="1"/>
</dbReference>
<gene>
    <name evidence="2" type="ORF">FB458_3176</name>
</gene>
<keyword evidence="1" id="KW-0472">Membrane</keyword>
<dbReference type="EMBL" id="VFMN01000001">
    <property type="protein sequence ID" value="TQJ10058.1"/>
    <property type="molecule type" value="Genomic_DNA"/>
</dbReference>
<dbReference type="OrthoDB" id="9807214at2"/>
<reference evidence="2 3" key="1">
    <citation type="submission" date="2019-06" db="EMBL/GenBank/DDBJ databases">
        <title>Sequencing the genomes of 1000 actinobacteria strains.</title>
        <authorList>
            <person name="Klenk H.-P."/>
        </authorList>
    </citation>
    <scope>NUCLEOTIDE SEQUENCE [LARGE SCALE GENOMIC DNA]</scope>
    <source>
        <strain evidence="2 3">DSM 18607</strain>
    </source>
</reference>
<dbReference type="InterPro" id="IPR011726">
    <property type="entry name" value="KdpF"/>
</dbReference>
<dbReference type="Pfam" id="PF09604">
    <property type="entry name" value="Potass_KdpF"/>
    <property type="match status" value="1"/>
</dbReference>
<keyword evidence="3" id="KW-1185">Reference proteome</keyword>
<protein>
    <submittedName>
        <fullName evidence="2">K+-transporting ATPase KdpF subunit</fullName>
    </submittedName>
</protein>
<feature type="transmembrane region" description="Helical" evidence="1">
    <location>
        <begin position="33"/>
        <end position="51"/>
    </location>
</feature>